<gene>
    <name evidence="10" type="ORF">UA08_04354</name>
</gene>
<feature type="region of interest" description="Disordered" evidence="7">
    <location>
        <begin position="58"/>
        <end position="77"/>
    </location>
</feature>
<evidence type="ECO:0000259" key="9">
    <source>
        <dbReference type="Pfam" id="PF10495"/>
    </source>
</evidence>
<keyword evidence="11" id="KW-1185">Reference proteome</keyword>
<comment type="caution">
    <text evidence="10">The sequence shown here is derived from an EMBL/GenBank/DDBJ whole genome shotgun (WGS) entry which is preliminary data.</text>
</comment>
<evidence type="ECO:0000256" key="2">
    <source>
        <dbReference type="ARBA" id="ARBA00022490"/>
    </source>
</evidence>
<feature type="compositionally biased region" description="Basic and acidic residues" evidence="7">
    <location>
        <begin position="466"/>
        <end position="478"/>
    </location>
</feature>
<name>A0A1Q5Q9G1_TALAT</name>
<evidence type="ECO:0000259" key="8">
    <source>
        <dbReference type="Pfam" id="PF07989"/>
    </source>
</evidence>
<evidence type="ECO:0000313" key="11">
    <source>
        <dbReference type="Proteomes" id="UP000214365"/>
    </source>
</evidence>
<dbReference type="InterPro" id="IPR019528">
    <property type="entry name" value="PACT_domain"/>
</dbReference>
<dbReference type="GO" id="GO:0005737">
    <property type="term" value="C:cytoplasm"/>
    <property type="evidence" value="ECO:0007669"/>
    <property type="project" value="UniProtKB-ARBA"/>
</dbReference>
<dbReference type="GeneID" id="31004109"/>
<feature type="domain" description="Centrosomin N-terminal motif 1" evidence="8">
    <location>
        <begin position="201"/>
        <end position="274"/>
    </location>
</feature>
<proteinExistence type="predicted"/>
<dbReference type="Pfam" id="PF10495">
    <property type="entry name" value="PACT_coil_coil"/>
    <property type="match status" value="1"/>
</dbReference>
<evidence type="ECO:0000256" key="7">
    <source>
        <dbReference type="SAM" id="MobiDB-lite"/>
    </source>
</evidence>
<feature type="domain" description="Pericentrin/AKAP-450 centrosomal targeting" evidence="9">
    <location>
        <begin position="1130"/>
        <end position="1206"/>
    </location>
</feature>
<reference evidence="10 11" key="1">
    <citation type="submission" date="2015-06" db="EMBL/GenBank/DDBJ databases">
        <title>Talaromyces atroroseus IBT 11181 draft genome.</title>
        <authorList>
            <person name="Rasmussen K.B."/>
            <person name="Rasmussen S."/>
            <person name="Petersen B."/>
            <person name="Sicheritz-Ponten T."/>
            <person name="Mortensen U.H."/>
            <person name="Thrane U."/>
        </authorList>
    </citation>
    <scope>NUCLEOTIDE SEQUENCE [LARGE SCALE GENOMIC DNA]</scope>
    <source>
        <strain evidence="10 11">IBT 11181</strain>
    </source>
</reference>
<feature type="compositionally biased region" description="Basic and acidic residues" evidence="7">
    <location>
        <begin position="488"/>
        <end position="515"/>
    </location>
</feature>
<dbReference type="Pfam" id="PF07989">
    <property type="entry name" value="Cnn_1N"/>
    <property type="match status" value="1"/>
</dbReference>
<feature type="region of interest" description="Disordered" evidence="7">
    <location>
        <begin position="1217"/>
        <end position="1242"/>
    </location>
</feature>
<evidence type="ECO:0000256" key="1">
    <source>
        <dbReference type="ARBA" id="ARBA00004267"/>
    </source>
</evidence>
<dbReference type="GO" id="GO:0005815">
    <property type="term" value="C:microtubule organizing center"/>
    <property type="evidence" value="ECO:0007669"/>
    <property type="project" value="UniProtKB-SubCell"/>
</dbReference>
<keyword evidence="4 6" id="KW-0175">Coiled coil</keyword>
<dbReference type="InterPro" id="IPR012943">
    <property type="entry name" value="Cnn_1N"/>
</dbReference>
<dbReference type="Proteomes" id="UP000214365">
    <property type="component" value="Unassembled WGS sequence"/>
</dbReference>
<evidence type="ECO:0000313" key="10">
    <source>
        <dbReference type="EMBL" id="OKL60590.1"/>
    </source>
</evidence>
<feature type="region of interest" description="Disordered" evidence="7">
    <location>
        <begin position="122"/>
        <end position="146"/>
    </location>
</feature>
<dbReference type="STRING" id="1441469.A0A1Q5Q9G1"/>
<dbReference type="OrthoDB" id="10255000at2759"/>
<sequence>MPLPYIDTPRTEIDGNATYLTNGLRSAYRGNLSALDSVENSFQTPSKDEDIIKTLEARRRASNGANQTPRAPGTGVRNSRIALNDRRTLPANPPPKGEFTPMMRSVTRNNYLRNMSAVRASTGPKTPAYLKDGYRSNGNTPGLPQIDATNIYEDGVNSSMAMEDVTPLPQVASSSARSTPLPSMSRKGGLGLLSSDQNMLSLKEQENAIDKLDKENFGLKIKIHYLQEQLEKAGPAYNQAALKENTELKVARLTMQHEISRYKKNLHHAERDLEAYRLQLQELREKAKRRQADEAMQREMEYLREEIATRETQVNNLQEELRNAKESESEEVERLRDEIEDLEATVREKERMIDEKDEVIETLKEDEDKDGNAVAELEAELHRAKQQLEEFQNDLEKARTDVHEANRNREQAIEEREKAEENLKELQDEMANKSFYTKGLSRQLEEKTEDLEKELDRLRQEHADLKEDYAAKERREEMLEGQIEELQEDHRSALEKLRNEADHAQRQSDQYLSERDEALGRLRQVLDDLDRKTDEKELLQTRQHALTDESAGLQRELANAQSTIRQLEQELEDEKQRGLDSNHSLRMQHKEELERLSEEIMSLHQEIEDKEGQFALDQDRWESAKRTLQSQKERVEEQAAGFRRTIEKLQDVELTVSGREAKLQEVIDSEKERHLQEEAVLNRQIKELGEDIASKRQVVSEQRSELLTIKEELRVARREEGVLKEKVQALEDEISILRASLQEEKEYSKDKTLNRVSDQDKQLQKALAERQTLRDQLASANLELHNLRTSAAEAGAERDLLQNELNQVQSKTHGSSNFDHEKVELRKAKLRLENELQRLKDEKTALVEARKSVEEALNTEIERSTAEENRLSSEIVQLQDKVHERSGVRDRELTAAKGKIQQLERRILELENLLDQQQQPVNGDGSTVGADIQWLHQSLDEARKREKTLLEREIEHKKSIRELRNRISELEGALHEAQMQKLNIPSPERSSSDSLQEEVRTMRTRLKEAHRIVIELKTKNRELERGAIRAEDRKDLHELLKSSTLQAESLELRLSEREAQVNDLKASLRRIREERSAALKKSEKANRECEALQEQYNILMDDVNSKASRKTRHDKEIRGLGKEIVWLRSRLRREEKFRHDLAWSKGLMELGERVRAACNEADLHMIAQMGIHAPEPKKVHDARRKIRTAGLAVIATVRMQRMSQEWSKARKLGESLRRAKNELSMKRDSQRRREGSLGISAS</sequence>
<evidence type="ECO:0000256" key="3">
    <source>
        <dbReference type="ARBA" id="ARBA00022553"/>
    </source>
</evidence>
<feature type="region of interest" description="Disordered" evidence="7">
    <location>
        <begin position="466"/>
        <end position="515"/>
    </location>
</feature>
<feature type="region of interest" description="Disordered" evidence="7">
    <location>
        <begin position="402"/>
        <end position="430"/>
    </location>
</feature>
<accession>A0A1Q5Q9G1</accession>
<keyword evidence="5" id="KW-0206">Cytoskeleton</keyword>
<evidence type="ECO:0000256" key="4">
    <source>
        <dbReference type="ARBA" id="ARBA00023054"/>
    </source>
</evidence>
<keyword evidence="3" id="KW-0597">Phosphoprotein</keyword>
<evidence type="ECO:0000256" key="5">
    <source>
        <dbReference type="ARBA" id="ARBA00023212"/>
    </source>
</evidence>
<dbReference type="RefSeq" id="XP_020120711.1">
    <property type="nucleotide sequence ID" value="XM_020266668.1"/>
</dbReference>
<feature type="coiled-coil region" evidence="6">
    <location>
        <begin position="953"/>
        <end position="980"/>
    </location>
</feature>
<dbReference type="EMBL" id="LFMY01000005">
    <property type="protein sequence ID" value="OKL60590.1"/>
    <property type="molecule type" value="Genomic_DNA"/>
</dbReference>
<feature type="compositionally biased region" description="Basic and acidic residues" evidence="7">
    <location>
        <begin position="1217"/>
        <end position="1235"/>
    </location>
</feature>
<protein>
    <submittedName>
        <fullName evidence="10">Uncharacterized protein</fullName>
    </submittedName>
</protein>
<dbReference type="AlphaFoldDB" id="A0A1Q5Q9G1"/>
<keyword evidence="2" id="KW-0963">Cytoplasm</keyword>
<comment type="subcellular location">
    <subcellularLocation>
        <location evidence="1">Cytoplasm</location>
        <location evidence="1">Cytoskeleton</location>
        <location evidence="1">Microtubule organizing center</location>
    </subcellularLocation>
</comment>
<evidence type="ECO:0000256" key="6">
    <source>
        <dbReference type="SAM" id="Coils"/>
    </source>
</evidence>
<organism evidence="10 11">
    <name type="scientific">Talaromyces atroroseus</name>
    <dbReference type="NCBI Taxonomy" id="1441469"/>
    <lineage>
        <taxon>Eukaryota</taxon>
        <taxon>Fungi</taxon>
        <taxon>Dikarya</taxon>
        <taxon>Ascomycota</taxon>
        <taxon>Pezizomycotina</taxon>
        <taxon>Eurotiomycetes</taxon>
        <taxon>Eurotiomycetidae</taxon>
        <taxon>Eurotiales</taxon>
        <taxon>Trichocomaceae</taxon>
        <taxon>Talaromyces</taxon>
        <taxon>Talaromyces sect. Trachyspermi</taxon>
    </lineage>
</organism>
<feature type="coiled-coil region" evidence="6">
    <location>
        <begin position="1013"/>
        <end position="1102"/>
    </location>
</feature>